<reference evidence="2 3" key="1">
    <citation type="submission" date="2017-11" db="EMBL/GenBank/DDBJ databases">
        <title>Draft genome sequence of Mitsuaria sp. HWN-4.</title>
        <authorList>
            <person name="Gundlapally S.R."/>
        </authorList>
    </citation>
    <scope>NUCLEOTIDE SEQUENCE [LARGE SCALE GENOMIC DNA]</scope>
    <source>
        <strain evidence="2 3">HWN-4</strain>
    </source>
</reference>
<feature type="signal peptide" evidence="1">
    <location>
        <begin position="1"/>
        <end position="26"/>
    </location>
</feature>
<dbReference type="AlphaFoldDB" id="A0A2G9C5J4"/>
<accession>A0A2G9C5J4</accession>
<protein>
    <recommendedName>
        <fullName evidence="4">SH3 domain-containing protein</fullName>
    </recommendedName>
</protein>
<evidence type="ECO:0000256" key="1">
    <source>
        <dbReference type="SAM" id="SignalP"/>
    </source>
</evidence>
<keyword evidence="1" id="KW-0732">Signal</keyword>
<dbReference type="Gene3D" id="2.30.30.40">
    <property type="entry name" value="SH3 Domains"/>
    <property type="match status" value="1"/>
</dbReference>
<evidence type="ECO:0000313" key="3">
    <source>
        <dbReference type="Proteomes" id="UP000231501"/>
    </source>
</evidence>
<name>A0A2G9C5J4_9BURK</name>
<organism evidence="2 3">
    <name type="scientific">Roseateles chitinivorans</name>
    <dbReference type="NCBI Taxonomy" id="2917965"/>
    <lineage>
        <taxon>Bacteria</taxon>
        <taxon>Pseudomonadati</taxon>
        <taxon>Pseudomonadota</taxon>
        <taxon>Betaproteobacteria</taxon>
        <taxon>Burkholderiales</taxon>
        <taxon>Sphaerotilaceae</taxon>
        <taxon>Roseateles</taxon>
    </lineage>
</organism>
<evidence type="ECO:0000313" key="2">
    <source>
        <dbReference type="EMBL" id="PIM51622.1"/>
    </source>
</evidence>
<dbReference type="Proteomes" id="UP000231501">
    <property type="component" value="Unassembled WGS sequence"/>
</dbReference>
<feature type="chain" id="PRO_5013721992" description="SH3 domain-containing protein" evidence="1">
    <location>
        <begin position="27"/>
        <end position="222"/>
    </location>
</feature>
<dbReference type="EMBL" id="PEOG01000058">
    <property type="protein sequence ID" value="PIM51622.1"/>
    <property type="molecule type" value="Genomic_DNA"/>
</dbReference>
<gene>
    <name evidence="2" type="ORF">CS062_18920</name>
</gene>
<sequence>MCLSIAANRSLLGAAFVTLLSVAATAAAEAPAPGQCELVAFVDETDPAGLNVRAQPSVNARIVGKLPPVWVDQADGARVRVRTEVIGASKGWFKIRNSADEEQLTERPARPTYAGEGWVSGRKLIVKAQTGAGRIRPDTSAPIGLQLKDDRLFDSRDFARAGTLVDCEGGWVQMEFVDAKIPAEIRSSLDIAPEARTGLPRGRFRLWLDRICGSQETSCDGF</sequence>
<comment type="caution">
    <text evidence="2">The sequence shown here is derived from an EMBL/GenBank/DDBJ whole genome shotgun (WGS) entry which is preliminary data.</text>
</comment>
<proteinExistence type="predicted"/>
<keyword evidence="3" id="KW-1185">Reference proteome</keyword>
<evidence type="ECO:0008006" key="4">
    <source>
        <dbReference type="Google" id="ProtNLM"/>
    </source>
</evidence>